<feature type="chain" id="PRO_5019823652" evidence="1">
    <location>
        <begin position="22"/>
        <end position="145"/>
    </location>
</feature>
<evidence type="ECO:0000313" key="2">
    <source>
        <dbReference type="EMBL" id="RXH91797.1"/>
    </source>
</evidence>
<evidence type="ECO:0000256" key="1">
    <source>
        <dbReference type="SAM" id="SignalP"/>
    </source>
</evidence>
<dbReference type="PANTHER" id="PTHR46798:SF3">
    <property type="entry name" value="RING FINGER FAMILY PROTEIN"/>
    <property type="match status" value="1"/>
</dbReference>
<comment type="caution">
    <text evidence="2">The sequence shown here is derived from an EMBL/GenBank/DDBJ whole genome shotgun (WGS) entry which is preliminary data.</text>
</comment>
<evidence type="ECO:0000313" key="3">
    <source>
        <dbReference type="Proteomes" id="UP000290289"/>
    </source>
</evidence>
<feature type="signal peptide" evidence="1">
    <location>
        <begin position="1"/>
        <end position="21"/>
    </location>
</feature>
<sequence length="145" mass="16493">MTRWVCGKCLILLGFLEGSATSGLFPVGMLPLFQMGVDSIVKHISNQQGCGSGNNLSKPYNVKRAMPCPDCRKIEKGPWLYSNGCRSFLEFSMDDWTHDEDLYDLSYLKWSRSVLSFCERSSYKWRVEVKSILSLMMSCRQIAAL</sequence>
<dbReference type="EMBL" id="RDQH01000334">
    <property type="protein sequence ID" value="RXH91797.1"/>
    <property type="molecule type" value="Genomic_DNA"/>
</dbReference>
<dbReference type="PANTHER" id="PTHR46798">
    <property type="entry name" value="OS09G0511500 PROTEIN"/>
    <property type="match status" value="1"/>
</dbReference>
<dbReference type="Proteomes" id="UP000290289">
    <property type="component" value="Chromosome 8"/>
</dbReference>
<gene>
    <name evidence="2" type="ORF">DVH24_020820</name>
</gene>
<dbReference type="InterPro" id="IPR044274">
    <property type="entry name" value="RFI2"/>
</dbReference>
<organism evidence="2 3">
    <name type="scientific">Malus domestica</name>
    <name type="common">Apple</name>
    <name type="synonym">Pyrus malus</name>
    <dbReference type="NCBI Taxonomy" id="3750"/>
    <lineage>
        <taxon>Eukaryota</taxon>
        <taxon>Viridiplantae</taxon>
        <taxon>Streptophyta</taxon>
        <taxon>Embryophyta</taxon>
        <taxon>Tracheophyta</taxon>
        <taxon>Spermatophyta</taxon>
        <taxon>Magnoliopsida</taxon>
        <taxon>eudicotyledons</taxon>
        <taxon>Gunneridae</taxon>
        <taxon>Pentapetalae</taxon>
        <taxon>rosids</taxon>
        <taxon>fabids</taxon>
        <taxon>Rosales</taxon>
        <taxon>Rosaceae</taxon>
        <taxon>Amygdaloideae</taxon>
        <taxon>Maleae</taxon>
        <taxon>Malus</taxon>
    </lineage>
</organism>
<reference evidence="2 3" key="1">
    <citation type="submission" date="2018-10" db="EMBL/GenBank/DDBJ databases">
        <title>A high-quality apple genome assembly.</title>
        <authorList>
            <person name="Hu J."/>
        </authorList>
    </citation>
    <scope>NUCLEOTIDE SEQUENCE [LARGE SCALE GENOMIC DNA]</scope>
    <source>
        <strain evidence="3">cv. HFTH1</strain>
        <tissue evidence="2">Young leaf</tissue>
    </source>
</reference>
<accession>A0A498JAK8</accession>
<dbReference type="GO" id="GO:0004842">
    <property type="term" value="F:ubiquitin-protein transferase activity"/>
    <property type="evidence" value="ECO:0007669"/>
    <property type="project" value="InterPro"/>
</dbReference>
<name>A0A498JAK8_MALDO</name>
<dbReference type="AlphaFoldDB" id="A0A498JAK8"/>
<proteinExistence type="predicted"/>
<keyword evidence="1" id="KW-0732">Signal</keyword>
<keyword evidence="3" id="KW-1185">Reference proteome</keyword>
<protein>
    <submittedName>
        <fullName evidence="2">Uncharacterized protein</fullName>
    </submittedName>
</protein>